<accession>A0A382FUD8</accession>
<dbReference type="InterPro" id="IPR001466">
    <property type="entry name" value="Beta-lactam-related"/>
</dbReference>
<dbReference type="PANTHER" id="PTHR43283">
    <property type="entry name" value="BETA-LACTAMASE-RELATED"/>
    <property type="match status" value="1"/>
</dbReference>
<proteinExistence type="predicted"/>
<dbReference type="PANTHER" id="PTHR43283:SF3">
    <property type="entry name" value="BETA-LACTAMASE FAMILY PROTEIN (AFU_ORTHOLOGUE AFUA_5G07500)"/>
    <property type="match status" value="1"/>
</dbReference>
<gene>
    <name evidence="2" type="ORF">METZ01_LOCUS218858</name>
</gene>
<dbReference type="InterPro" id="IPR050789">
    <property type="entry name" value="Diverse_Enzym_Activities"/>
</dbReference>
<name>A0A382FUD8_9ZZZZ</name>
<reference evidence="2" key="1">
    <citation type="submission" date="2018-05" db="EMBL/GenBank/DDBJ databases">
        <authorList>
            <person name="Lanie J.A."/>
            <person name="Ng W.-L."/>
            <person name="Kazmierczak K.M."/>
            <person name="Andrzejewski T.M."/>
            <person name="Davidsen T.M."/>
            <person name="Wayne K.J."/>
            <person name="Tettelin H."/>
            <person name="Glass J.I."/>
            <person name="Rusch D."/>
            <person name="Podicherti R."/>
            <person name="Tsui H.-C.T."/>
            <person name="Winkler M.E."/>
        </authorList>
    </citation>
    <scope>NUCLEOTIDE SEQUENCE</scope>
</reference>
<dbReference type="AlphaFoldDB" id="A0A382FUD8"/>
<feature type="domain" description="Beta-lactamase-related" evidence="1">
    <location>
        <begin position="55"/>
        <end position="379"/>
    </location>
</feature>
<dbReference type="Gene3D" id="3.40.710.10">
    <property type="entry name" value="DD-peptidase/beta-lactamase superfamily"/>
    <property type="match status" value="1"/>
</dbReference>
<dbReference type="EMBL" id="UINC01051624">
    <property type="protein sequence ID" value="SVB66004.1"/>
    <property type="molecule type" value="Genomic_DNA"/>
</dbReference>
<sequence>MMQKNSKIKLIFTIALIWHTLLPVNLGAQKSEALSYGSPEQVDMSPAILAGGTGLYQEAVERGDLVGAVLMVVRQGRVVLHEAIGWKDKSRNLAMQPNTMFRMASNTKPLVATAIAQLVEDGKLSYSDMVRNYIPEWDIYRSGFISIGHLLSHSSGLRISSLFLEPLMQSTEQHPNAPTLQLESARFGSIGAEVTPGQSYSYNNPGYNTLAALIEITSGQLLEEYLEENIYDPLGMEDSYNHQVGHDLEGKLDRMGEVYYRRSSETEEWLPEGTPGGPVAFPFARGSGGMISTALDYAIFCQMLLNEGIYNGARILEEGSVELLTSPKIRTGTNSSYGYGFNIDGGVYGHSGSDGTRAWIDPHRELIVLVFTQTPGAGREGGNPWERFRDLINLSINNPQ</sequence>
<dbReference type="InterPro" id="IPR012338">
    <property type="entry name" value="Beta-lactam/transpept-like"/>
</dbReference>
<evidence type="ECO:0000259" key="1">
    <source>
        <dbReference type="Pfam" id="PF00144"/>
    </source>
</evidence>
<organism evidence="2">
    <name type="scientific">marine metagenome</name>
    <dbReference type="NCBI Taxonomy" id="408172"/>
    <lineage>
        <taxon>unclassified sequences</taxon>
        <taxon>metagenomes</taxon>
        <taxon>ecological metagenomes</taxon>
    </lineage>
</organism>
<evidence type="ECO:0000313" key="2">
    <source>
        <dbReference type="EMBL" id="SVB66004.1"/>
    </source>
</evidence>
<dbReference type="SUPFAM" id="SSF56601">
    <property type="entry name" value="beta-lactamase/transpeptidase-like"/>
    <property type="match status" value="1"/>
</dbReference>
<dbReference type="Pfam" id="PF00144">
    <property type="entry name" value="Beta-lactamase"/>
    <property type="match status" value="1"/>
</dbReference>
<protein>
    <recommendedName>
        <fullName evidence="1">Beta-lactamase-related domain-containing protein</fullName>
    </recommendedName>
</protein>